<feature type="compositionally biased region" description="Pro residues" evidence="1">
    <location>
        <begin position="26"/>
        <end position="37"/>
    </location>
</feature>
<organism evidence="3 4">
    <name type="scientific">Amycolatopsis cihanbeyliensis</name>
    <dbReference type="NCBI Taxonomy" id="1128664"/>
    <lineage>
        <taxon>Bacteria</taxon>
        <taxon>Bacillati</taxon>
        <taxon>Actinomycetota</taxon>
        <taxon>Actinomycetes</taxon>
        <taxon>Pseudonocardiales</taxon>
        <taxon>Pseudonocardiaceae</taxon>
        <taxon>Amycolatopsis</taxon>
    </lineage>
</organism>
<reference evidence="3 4" key="1">
    <citation type="submission" date="2019-06" db="EMBL/GenBank/DDBJ databases">
        <title>Sequencing the genomes of 1000 actinobacteria strains.</title>
        <authorList>
            <person name="Klenk H.-P."/>
        </authorList>
    </citation>
    <scope>NUCLEOTIDE SEQUENCE [LARGE SCALE GENOMIC DNA]</scope>
    <source>
        <strain evidence="3 4">DSM 45679</strain>
    </source>
</reference>
<feature type="compositionally biased region" description="Polar residues" evidence="1">
    <location>
        <begin position="128"/>
        <end position="154"/>
    </location>
</feature>
<feature type="transmembrane region" description="Helical" evidence="2">
    <location>
        <begin position="97"/>
        <end position="119"/>
    </location>
</feature>
<dbReference type="RefSeq" id="WP_141995639.1">
    <property type="nucleotide sequence ID" value="NZ_VFML01000001.1"/>
</dbReference>
<dbReference type="OrthoDB" id="3630184at2"/>
<evidence type="ECO:0000256" key="1">
    <source>
        <dbReference type="SAM" id="MobiDB-lite"/>
    </source>
</evidence>
<evidence type="ECO:0000313" key="3">
    <source>
        <dbReference type="EMBL" id="TQJ00744.1"/>
    </source>
</evidence>
<feature type="compositionally biased region" description="Low complexity" evidence="1">
    <location>
        <begin position="164"/>
        <end position="181"/>
    </location>
</feature>
<dbReference type="EMBL" id="VFML01000001">
    <property type="protein sequence ID" value="TQJ00744.1"/>
    <property type="molecule type" value="Genomic_DNA"/>
</dbReference>
<name>A0A542DCE7_AMYCI</name>
<evidence type="ECO:0000256" key="2">
    <source>
        <dbReference type="SAM" id="Phobius"/>
    </source>
</evidence>
<evidence type="ECO:0000313" key="4">
    <source>
        <dbReference type="Proteomes" id="UP000320876"/>
    </source>
</evidence>
<feature type="compositionally biased region" description="Low complexity" evidence="1">
    <location>
        <begin position="13"/>
        <end position="22"/>
    </location>
</feature>
<keyword evidence="2" id="KW-1133">Transmembrane helix</keyword>
<keyword evidence="4" id="KW-1185">Reference proteome</keyword>
<comment type="caution">
    <text evidence="3">The sequence shown here is derived from an EMBL/GenBank/DDBJ whole genome shotgun (WGS) entry which is preliminary data.</text>
</comment>
<sequence length="276" mass="28150">MTYPPQPPGPQGPYGQPGQPGQQPGGFPPSGPQPQQPQPGGYPADPTQQYGQPYPTQQFGQPDPYGQQQPGYDPYGQQPGGYPGGPGGPPPKKKTGLIAGLAIAGVLVIGGAAALIIWLTGKDDEGADNQNQAQPNQTTEQAPTTDGTGSQQIPAPNPDDGDGDASTAPSGTGSPGGDSDSGSGGSAEDVAQVRTLGEQAAEAINNKDGNLARQITCKPENVNDDAFNANLTARVVGDPTIDGDSAEIPFEITIQDQTERNTLKAAKTSGRWCISG</sequence>
<dbReference type="AlphaFoldDB" id="A0A542DCE7"/>
<proteinExistence type="predicted"/>
<keyword evidence="2" id="KW-0812">Transmembrane</keyword>
<evidence type="ECO:0008006" key="5">
    <source>
        <dbReference type="Google" id="ProtNLM"/>
    </source>
</evidence>
<feature type="compositionally biased region" description="Low complexity" evidence="1">
    <location>
        <begin position="38"/>
        <end position="77"/>
    </location>
</feature>
<feature type="region of interest" description="Disordered" evidence="1">
    <location>
        <begin position="126"/>
        <end position="188"/>
    </location>
</feature>
<protein>
    <recommendedName>
        <fullName evidence="5">DUF4878 domain-containing protein</fullName>
    </recommendedName>
</protein>
<gene>
    <name evidence="3" type="ORF">FB471_0393</name>
</gene>
<keyword evidence="2" id="KW-0472">Membrane</keyword>
<feature type="region of interest" description="Disordered" evidence="1">
    <location>
        <begin position="1"/>
        <end position="96"/>
    </location>
</feature>
<feature type="compositionally biased region" description="Pro residues" evidence="1">
    <location>
        <begin position="1"/>
        <end position="11"/>
    </location>
</feature>
<dbReference type="Proteomes" id="UP000320876">
    <property type="component" value="Unassembled WGS sequence"/>
</dbReference>
<accession>A0A542DCE7</accession>